<comment type="cofactor">
    <cofactor evidence="3">
        <name>Zn(2+)</name>
        <dbReference type="ChEBI" id="CHEBI:29105"/>
    </cofactor>
</comment>
<evidence type="ECO:0000313" key="10">
    <source>
        <dbReference type="EMBL" id="HIS73954.1"/>
    </source>
</evidence>
<protein>
    <submittedName>
        <fullName evidence="10">Aminopeptidase</fullName>
    </submittedName>
</protein>
<dbReference type="AlphaFoldDB" id="A0A9D1FHR7"/>
<comment type="similarity">
    <text evidence="4">Belongs to the peptidase M29 family.</text>
</comment>
<dbReference type="InterPro" id="IPR000787">
    <property type="entry name" value="Peptidase_M29"/>
</dbReference>
<gene>
    <name evidence="10" type="ORF">IAA86_02915</name>
</gene>
<dbReference type="InterPro" id="IPR052170">
    <property type="entry name" value="M29_Exopeptidase"/>
</dbReference>
<reference evidence="10" key="2">
    <citation type="journal article" date="2021" name="PeerJ">
        <title>Extensive microbial diversity within the chicken gut microbiome revealed by metagenomics and culture.</title>
        <authorList>
            <person name="Gilroy R."/>
            <person name="Ravi A."/>
            <person name="Getino M."/>
            <person name="Pursley I."/>
            <person name="Horton D.L."/>
            <person name="Alikhan N.F."/>
            <person name="Baker D."/>
            <person name="Gharbi K."/>
            <person name="Hall N."/>
            <person name="Watson M."/>
            <person name="Adriaenssens E.M."/>
            <person name="Foster-Nyarko E."/>
            <person name="Jarju S."/>
            <person name="Secka A."/>
            <person name="Antonio M."/>
            <person name="Oren A."/>
            <person name="Chaudhuri R.R."/>
            <person name="La Ragione R."/>
            <person name="Hildebrand F."/>
            <person name="Pallen M.J."/>
        </authorList>
    </citation>
    <scope>NUCLEOTIDE SEQUENCE</scope>
    <source>
        <strain evidence="10">CHK152-2871</strain>
    </source>
</reference>
<comment type="cofactor">
    <cofactor evidence="2">
        <name>Mg(2+)</name>
        <dbReference type="ChEBI" id="CHEBI:18420"/>
    </cofactor>
</comment>
<comment type="caution">
    <text evidence="10">The sequence shown here is derived from an EMBL/GenBank/DDBJ whole genome shotgun (WGS) entry which is preliminary data.</text>
</comment>
<keyword evidence="7" id="KW-0479">Metal-binding</keyword>
<name>A0A9D1FHR7_9BACT</name>
<dbReference type="EMBL" id="DVJQ01000025">
    <property type="protein sequence ID" value="HIS73954.1"/>
    <property type="molecule type" value="Genomic_DNA"/>
</dbReference>
<evidence type="ECO:0000256" key="5">
    <source>
        <dbReference type="ARBA" id="ARBA00022438"/>
    </source>
</evidence>
<evidence type="ECO:0000256" key="9">
    <source>
        <dbReference type="ARBA" id="ARBA00023049"/>
    </source>
</evidence>
<comment type="cofactor">
    <cofactor evidence="1">
        <name>Co(2+)</name>
        <dbReference type="ChEBI" id="CHEBI:48828"/>
    </cofactor>
</comment>
<organism evidence="10 11">
    <name type="scientific">Candidatus Galligastranaerophilus intestinavium</name>
    <dbReference type="NCBI Taxonomy" id="2840836"/>
    <lineage>
        <taxon>Bacteria</taxon>
        <taxon>Candidatus Galligastranaerophilus</taxon>
    </lineage>
</organism>
<keyword evidence="5 10" id="KW-0031">Aminopeptidase</keyword>
<proteinExistence type="inferred from homology"/>
<accession>A0A9D1FHR7</accession>
<dbReference type="PANTHER" id="PTHR34448">
    <property type="entry name" value="AMINOPEPTIDASE"/>
    <property type="match status" value="1"/>
</dbReference>
<evidence type="ECO:0000256" key="6">
    <source>
        <dbReference type="ARBA" id="ARBA00022670"/>
    </source>
</evidence>
<evidence type="ECO:0000256" key="7">
    <source>
        <dbReference type="ARBA" id="ARBA00022723"/>
    </source>
</evidence>
<keyword evidence="8" id="KW-0378">Hydrolase</keyword>
<dbReference type="Gene3D" id="3.40.1830.10">
    <property type="entry name" value="Thermophilic metalloprotease (M29)"/>
    <property type="match status" value="1"/>
</dbReference>
<evidence type="ECO:0000256" key="1">
    <source>
        <dbReference type="ARBA" id="ARBA00001941"/>
    </source>
</evidence>
<dbReference type="GO" id="GO:0008237">
    <property type="term" value="F:metallopeptidase activity"/>
    <property type="evidence" value="ECO:0007669"/>
    <property type="project" value="UniProtKB-KW"/>
</dbReference>
<reference evidence="10" key="1">
    <citation type="submission" date="2020-10" db="EMBL/GenBank/DDBJ databases">
        <authorList>
            <person name="Gilroy R."/>
        </authorList>
    </citation>
    <scope>NUCLEOTIDE SEQUENCE</scope>
    <source>
        <strain evidence="10">CHK152-2871</strain>
    </source>
</reference>
<dbReference type="GO" id="GO:0004177">
    <property type="term" value="F:aminopeptidase activity"/>
    <property type="evidence" value="ECO:0007669"/>
    <property type="project" value="UniProtKB-KW"/>
</dbReference>
<dbReference type="PANTHER" id="PTHR34448:SF1">
    <property type="entry name" value="BLL6088 PROTEIN"/>
    <property type="match status" value="1"/>
</dbReference>
<keyword evidence="9" id="KW-0482">Metalloprotease</keyword>
<evidence type="ECO:0000256" key="2">
    <source>
        <dbReference type="ARBA" id="ARBA00001946"/>
    </source>
</evidence>
<dbReference type="PRINTS" id="PR00919">
    <property type="entry name" value="THERMOPTASE"/>
</dbReference>
<keyword evidence="6" id="KW-0645">Protease</keyword>
<dbReference type="SUPFAM" id="SSF144052">
    <property type="entry name" value="Thermophilic metalloprotease-like"/>
    <property type="match status" value="1"/>
</dbReference>
<evidence type="ECO:0000256" key="3">
    <source>
        <dbReference type="ARBA" id="ARBA00001947"/>
    </source>
</evidence>
<dbReference type="Proteomes" id="UP000886865">
    <property type="component" value="Unassembled WGS sequence"/>
</dbReference>
<evidence type="ECO:0000256" key="8">
    <source>
        <dbReference type="ARBA" id="ARBA00022801"/>
    </source>
</evidence>
<dbReference type="InterPro" id="IPR035097">
    <property type="entry name" value="M29_N-terminal"/>
</dbReference>
<dbReference type="Pfam" id="PF02073">
    <property type="entry name" value="Peptidase_M29"/>
    <property type="match status" value="1"/>
</dbReference>
<evidence type="ECO:0000256" key="4">
    <source>
        <dbReference type="ARBA" id="ARBA00008236"/>
    </source>
</evidence>
<sequence>MNNKTILEKYAQVLVEYSTKVQKGDLVLIRAESYQCQPLVKEIYKLVLKCGAHPIVRCSLDGLAVDFIKYANDEQLAYVDPITKLEYEKVDKYISIGAPFNVKSMTKADSKKMAKRSAATRELSTLMLNRAAEGKLNWVIADYPTHALAQEAKMSLDDYSDFIINSCYLDLDNPIEKWQQIGKEQDRLVNLMNGGKKLHIIGDKTDITFSVEGRKWVSCAGLNNFPDGEIFTSPVEDSAQGEIYFDFPAIYRGNESHKIWLKLEGGKVVDAKAQKGEEFLISMLDMDAGSRFVGEIAIGTNDRVKDVTGNILFDEKIGGSIHMALGASYPETGGKNESGLHWDIIKNMKENSKIFLDDKLIYENGKFVI</sequence>
<evidence type="ECO:0000313" key="11">
    <source>
        <dbReference type="Proteomes" id="UP000886865"/>
    </source>
</evidence>
<dbReference type="GO" id="GO:0006508">
    <property type="term" value="P:proteolysis"/>
    <property type="evidence" value="ECO:0007669"/>
    <property type="project" value="UniProtKB-KW"/>
</dbReference>
<dbReference type="GO" id="GO:0046872">
    <property type="term" value="F:metal ion binding"/>
    <property type="evidence" value="ECO:0007669"/>
    <property type="project" value="UniProtKB-KW"/>
</dbReference>